<dbReference type="InterPro" id="IPR013087">
    <property type="entry name" value="Znf_C2H2_type"/>
</dbReference>
<dbReference type="Proteomes" id="UP000578531">
    <property type="component" value="Unassembled WGS sequence"/>
</dbReference>
<sequence>MVARLAMASLNLIQPSADLLQSLQSICQYVDEQSDEHLLSELELHVQQGDFTLGLIAAQDRLFLQHELYLIGFNQIVNELEDVLRLTSALLDRLQDPSGSHVVRRSSGLAEDSLSGELTCDKFAANLQHLLRSLQQIALEAIIRHYLNVIEANLLHGHLHWQHSKRLGEGWFAEWPNGHRPLSTTWPWNIKPSLLVLWGVCWMFYGPSGSNNRKRTTRNPRGAAQLSDDLRTGPLGSQSQPSQQQNPSEAWAGPASNTYPNYSWLHPTQAGVARRANNNDPITPGNTLPRSYATSVPLYPYISAPEDSSSDHYPTSTVTWPYCQGINLGSSPAYAPSYSPWQTQSPFHPTGGVTTTPQRTDRSNIVQPYVQRTQTADTGNPQVAAGSLGSLGFGLGLHMSDMQDYPSPGSSTSGQTTSSYVSVLPPNVLRSSMPLMPSPSVAGSTGSRQSSRRSQEPPRNAEGLLYCNHAEHAQQQPPVFSRKCEWKKHMDKHERPYVCEEPECDNIRGFTYSGGLLRHQREVHRQHGGPKASSMCPYPDCKRHVGVGFSRKENLAEHLRRVHRDAGADQTQEEGPESAQNTTSATSGTGRKRRRAVPDDDGGGEEDLEQEVKKLKKELQEKDERLEKLERQVQLLIRGQKQ</sequence>
<evidence type="ECO:0000313" key="4">
    <source>
        <dbReference type="Proteomes" id="UP000578531"/>
    </source>
</evidence>
<feature type="domain" description="C2H2-type" evidence="2">
    <location>
        <begin position="497"/>
        <end position="524"/>
    </location>
</feature>
<proteinExistence type="predicted"/>
<feature type="domain" description="C2H2-type" evidence="2">
    <location>
        <begin position="534"/>
        <end position="563"/>
    </location>
</feature>
<dbReference type="InterPro" id="IPR051061">
    <property type="entry name" value="Zinc_finger_trans_reg"/>
</dbReference>
<organism evidence="3 4">
    <name type="scientific">Letharia columbiana</name>
    <dbReference type="NCBI Taxonomy" id="112416"/>
    <lineage>
        <taxon>Eukaryota</taxon>
        <taxon>Fungi</taxon>
        <taxon>Dikarya</taxon>
        <taxon>Ascomycota</taxon>
        <taxon>Pezizomycotina</taxon>
        <taxon>Lecanoromycetes</taxon>
        <taxon>OSLEUM clade</taxon>
        <taxon>Lecanoromycetidae</taxon>
        <taxon>Lecanorales</taxon>
        <taxon>Lecanorineae</taxon>
        <taxon>Parmeliaceae</taxon>
        <taxon>Letharia</taxon>
    </lineage>
</organism>
<dbReference type="Gene3D" id="3.30.160.60">
    <property type="entry name" value="Classic Zinc Finger"/>
    <property type="match status" value="2"/>
</dbReference>
<dbReference type="PANTHER" id="PTHR46179:SF24">
    <property type="entry name" value="C2H2-TYPE DOMAIN-CONTAINING PROTEIN"/>
    <property type="match status" value="1"/>
</dbReference>
<feature type="compositionally biased region" description="Low complexity" evidence="1">
    <location>
        <begin position="237"/>
        <end position="248"/>
    </location>
</feature>
<evidence type="ECO:0000313" key="3">
    <source>
        <dbReference type="EMBL" id="KAF6232748.1"/>
    </source>
</evidence>
<feature type="region of interest" description="Disordered" evidence="1">
    <location>
        <begin position="212"/>
        <end position="253"/>
    </location>
</feature>
<dbReference type="GO" id="GO:0006357">
    <property type="term" value="P:regulation of transcription by RNA polymerase II"/>
    <property type="evidence" value="ECO:0007669"/>
    <property type="project" value="TreeGrafter"/>
</dbReference>
<dbReference type="AlphaFoldDB" id="A0A8H6L265"/>
<dbReference type="OrthoDB" id="5305647at2759"/>
<dbReference type="InterPro" id="IPR059095">
    <property type="entry name" value="Znf_C2H2_17_2nd"/>
</dbReference>
<keyword evidence="4" id="KW-1185">Reference proteome</keyword>
<dbReference type="EMBL" id="JACCJC010000045">
    <property type="protein sequence ID" value="KAF6232748.1"/>
    <property type="molecule type" value="Genomic_DNA"/>
</dbReference>
<evidence type="ECO:0000259" key="2">
    <source>
        <dbReference type="SMART" id="SM00355"/>
    </source>
</evidence>
<feature type="compositionally biased region" description="Acidic residues" evidence="1">
    <location>
        <begin position="599"/>
        <end position="609"/>
    </location>
</feature>
<evidence type="ECO:0000256" key="1">
    <source>
        <dbReference type="SAM" id="MobiDB-lite"/>
    </source>
</evidence>
<feature type="compositionally biased region" description="Low complexity" evidence="1">
    <location>
        <begin position="431"/>
        <end position="440"/>
    </location>
</feature>
<dbReference type="Pfam" id="PF26176">
    <property type="entry name" value="zf_C2H2_17_2"/>
    <property type="match status" value="1"/>
</dbReference>
<feature type="compositionally biased region" description="Polar residues" evidence="1">
    <location>
        <begin position="578"/>
        <end position="589"/>
    </location>
</feature>
<feature type="region of interest" description="Disordered" evidence="1">
    <location>
        <begin position="428"/>
        <end position="460"/>
    </location>
</feature>
<name>A0A8H6L265_9LECA</name>
<dbReference type="GeneID" id="59290616"/>
<feature type="region of interest" description="Disordered" evidence="1">
    <location>
        <begin position="564"/>
        <end position="610"/>
    </location>
</feature>
<dbReference type="PANTHER" id="PTHR46179">
    <property type="entry name" value="ZINC FINGER PROTEIN"/>
    <property type="match status" value="1"/>
</dbReference>
<dbReference type="RefSeq" id="XP_037162174.1">
    <property type="nucleotide sequence ID" value="XM_037310858.1"/>
</dbReference>
<dbReference type="GO" id="GO:0005634">
    <property type="term" value="C:nucleus"/>
    <property type="evidence" value="ECO:0007669"/>
    <property type="project" value="TreeGrafter"/>
</dbReference>
<protein>
    <recommendedName>
        <fullName evidence="2">C2H2-type domain-containing protein</fullName>
    </recommendedName>
</protein>
<accession>A0A8H6L265</accession>
<dbReference type="SMART" id="SM00355">
    <property type="entry name" value="ZnF_C2H2"/>
    <property type="match status" value="2"/>
</dbReference>
<comment type="caution">
    <text evidence="3">The sequence shown here is derived from an EMBL/GenBank/DDBJ whole genome shotgun (WGS) entry which is preliminary data.</text>
</comment>
<gene>
    <name evidence="3" type="ORF">HO173_008962</name>
</gene>
<reference evidence="3 4" key="1">
    <citation type="journal article" date="2020" name="Genomics">
        <title>Complete, high-quality genomes from long-read metagenomic sequencing of two wolf lichen thalli reveals enigmatic genome architecture.</title>
        <authorList>
            <person name="McKenzie S.K."/>
            <person name="Walston R.F."/>
            <person name="Allen J.L."/>
        </authorList>
    </citation>
    <scope>NUCLEOTIDE SEQUENCE [LARGE SCALE GENOMIC DNA]</scope>
    <source>
        <strain evidence="3">WasteWater2</strain>
    </source>
</reference>